<evidence type="ECO:0000313" key="2">
    <source>
        <dbReference type="EMBL" id="CAB9500759.1"/>
    </source>
</evidence>
<proteinExistence type="predicted"/>
<dbReference type="OrthoDB" id="36500at2759"/>
<comment type="caution">
    <text evidence="2">The sequence shown here is derived from an EMBL/GenBank/DDBJ whole genome shotgun (WGS) entry which is preliminary data.</text>
</comment>
<accession>A0A9N8DHC7</accession>
<gene>
    <name evidence="2" type="ORF">SEMRO_91_G047740.1</name>
</gene>
<dbReference type="EMBL" id="CAICTM010000090">
    <property type="protein sequence ID" value="CAB9500759.1"/>
    <property type="molecule type" value="Genomic_DNA"/>
</dbReference>
<evidence type="ECO:0000313" key="3">
    <source>
        <dbReference type="Proteomes" id="UP001153069"/>
    </source>
</evidence>
<sequence>MKITSAVLAFCMVWGSTTGFSINNNLAPRVATTRLATIEDATGTDYLDMFPQEIAMQRIEGGGTVRTYQMPVDADRCQYVLKSEGRPLKAVVELWLGPLRRTHIMDISVEDGAKTPYRATLKFKPGGPQVLRIRSTDKKFHLPLSAGVYVPDKERRAELRANTESLFDRVPKQKIQGNNVGGGGSAVRLFPIDNYVEAVQVLFWAVNTGKKSLKATIEVLQGPNNVKQVYQLHAGGGSQPYHGVIETPGDGVVLRITNRKFVEDGLFEAAVVPYKYSYASRPGSTGGAMKEWWQ</sequence>
<evidence type="ECO:0000256" key="1">
    <source>
        <dbReference type="SAM" id="SignalP"/>
    </source>
</evidence>
<organism evidence="2 3">
    <name type="scientific">Seminavis robusta</name>
    <dbReference type="NCBI Taxonomy" id="568900"/>
    <lineage>
        <taxon>Eukaryota</taxon>
        <taxon>Sar</taxon>
        <taxon>Stramenopiles</taxon>
        <taxon>Ochrophyta</taxon>
        <taxon>Bacillariophyta</taxon>
        <taxon>Bacillariophyceae</taxon>
        <taxon>Bacillariophycidae</taxon>
        <taxon>Naviculales</taxon>
        <taxon>Naviculaceae</taxon>
        <taxon>Seminavis</taxon>
    </lineage>
</organism>
<dbReference type="Proteomes" id="UP001153069">
    <property type="component" value="Unassembled WGS sequence"/>
</dbReference>
<protein>
    <submittedName>
        <fullName evidence="2">Uncharacterized protein</fullName>
    </submittedName>
</protein>
<reference evidence="2" key="1">
    <citation type="submission" date="2020-06" db="EMBL/GenBank/DDBJ databases">
        <authorList>
            <consortium name="Plant Systems Biology data submission"/>
        </authorList>
    </citation>
    <scope>NUCLEOTIDE SEQUENCE</scope>
    <source>
        <strain evidence="2">D6</strain>
    </source>
</reference>
<dbReference type="InterPro" id="IPR057491">
    <property type="entry name" value="DiatomPyrShell"/>
</dbReference>
<dbReference type="AlphaFoldDB" id="A0A9N8DHC7"/>
<dbReference type="Pfam" id="PF25192">
    <property type="entry name" value="DiatomPyrShell"/>
    <property type="match status" value="1"/>
</dbReference>
<name>A0A9N8DHC7_9STRA</name>
<keyword evidence="3" id="KW-1185">Reference proteome</keyword>
<feature type="signal peptide" evidence="1">
    <location>
        <begin position="1"/>
        <end position="19"/>
    </location>
</feature>
<keyword evidence="1" id="KW-0732">Signal</keyword>
<feature type="chain" id="PRO_5040445455" evidence="1">
    <location>
        <begin position="20"/>
        <end position="294"/>
    </location>
</feature>